<feature type="chain" id="PRO_5033340374" description="Phosphatidylglycerol/phosphatidylinositol transfer protein" evidence="8">
    <location>
        <begin position="21"/>
        <end position="149"/>
    </location>
</feature>
<protein>
    <recommendedName>
        <fullName evidence="4">Phosphatidylglycerol/phosphatidylinositol transfer protein</fullName>
    </recommendedName>
</protein>
<reference evidence="11" key="2">
    <citation type="submission" date="2019-10" db="EMBL/GenBank/DDBJ databases">
        <title>Conservation and host-specific expression of non-tandemly repeated heterogenous ribosome RNA gene in arbuscular mycorrhizal fungi.</title>
        <authorList>
            <person name="Maeda T."/>
            <person name="Kobayashi Y."/>
            <person name="Nakagawa T."/>
            <person name="Ezawa T."/>
            <person name="Yamaguchi K."/>
            <person name="Bino T."/>
            <person name="Nishimoto Y."/>
            <person name="Shigenobu S."/>
            <person name="Kawaguchi M."/>
        </authorList>
    </citation>
    <scope>NUCLEOTIDE SEQUENCE</scope>
    <source>
        <strain evidence="11">HR1</strain>
    </source>
</reference>
<keyword evidence="12" id="KW-1185">Reference proteome</keyword>
<evidence type="ECO:0000313" key="12">
    <source>
        <dbReference type="Proteomes" id="UP000247702"/>
    </source>
</evidence>
<dbReference type="InterPro" id="IPR039670">
    <property type="entry name" value="NPC2-like"/>
</dbReference>
<comment type="function">
    <text evidence="1">Catalyzes the intermembrane transfer of phosphatidylglycerol and phosphatidylinositol.</text>
</comment>
<comment type="caution">
    <text evidence="10">The sequence shown here is derived from an EMBL/GenBank/DDBJ whole genome shotgun (WGS) entry which is preliminary data.</text>
</comment>
<organism evidence="10 12">
    <name type="scientific">Rhizophagus clarus</name>
    <dbReference type="NCBI Taxonomy" id="94130"/>
    <lineage>
        <taxon>Eukaryota</taxon>
        <taxon>Fungi</taxon>
        <taxon>Fungi incertae sedis</taxon>
        <taxon>Mucoromycota</taxon>
        <taxon>Glomeromycotina</taxon>
        <taxon>Glomeromycetes</taxon>
        <taxon>Glomerales</taxon>
        <taxon>Glomeraceae</taxon>
        <taxon>Rhizophagus</taxon>
    </lineage>
</organism>
<evidence type="ECO:0000256" key="3">
    <source>
        <dbReference type="ARBA" id="ARBA00011245"/>
    </source>
</evidence>
<keyword evidence="7" id="KW-0445">Lipid transport</keyword>
<evidence type="ECO:0000256" key="7">
    <source>
        <dbReference type="ARBA" id="ARBA00023055"/>
    </source>
</evidence>
<evidence type="ECO:0000256" key="5">
    <source>
        <dbReference type="ARBA" id="ARBA00022448"/>
    </source>
</evidence>
<dbReference type="InterPro" id="IPR014756">
    <property type="entry name" value="Ig_E-set"/>
</dbReference>
<evidence type="ECO:0000256" key="4">
    <source>
        <dbReference type="ARBA" id="ARBA00016056"/>
    </source>
</evidence>
<reference evidence="10 12" key="1">
    <citation type="submission" date="2017-11" db="EMBL/GenBank/DDBJ databases">
        <title>The genome of Rhizophagus clarus HR1 reveals common genetic basis of auxotrophy among arbuscular mycorrhizal fungi.</title>
        <authorList>
            <person name="Kobayashi Y."/>
        </authorList>
    </citation>
    <scope>NUCLEOTIDE SEQUENCE [LARGE SCALE GENOMIC DNA]</scope>
    <source>
        <strain evidence="10 12">HR1</strain>
    </source>
</reference>
<dbReference type="SUPFAM" id="SSF81296">
    <property type="entry name" value="E set domains"/>
    <property type="match status" value="1"/>
</dbReference>
<dbReference type="PANTHER" id="PTHR11306:SF0">
    <property type="entry name" value="PHOSPHATIDYLGLYCEROL_PHOSPHATIDYLINOSITOL TRANSFER PROTEIN"/>
    <property type="match status" value="1"/>
</dbReference>
<dbReference type="PANTHER" id="PTHR11306">
    <property type="entry name" value="NIEMANN PICK TYPE C2 PROTEIN NPC2-RELATED"/>
    <property type="match status" value="1"/>
</dbReference>
<keyword evidence="6 8" id="KW-0732">Signal</keyword>
<dbReference type="InterPro" id="IPR003172">
    <property type="entry name" value="ML_dom"/>
</dbReference>
<comment type="subunit">
    <text evidence="3">Monomer.</text>
</comment>
<dbReference type="GO" id="GO:0032934">
    <property type="term" value="F:sterol binding"/>
    <property type="evidence" value="ECO:0007669"/>
    <property type="project" value="InterPro"/>
</dbReference>
<dbReference type="Proteomes" id="UP000247702">
    <property type="component" value="Unassembled WGS sequence"/>
</dbReference>
<name>A0A2Z6Q6C4_9GLOM</name>
<gene>
    <name evidence="11" type="ORF">RCL2_001043200</name>
    <name evidence="10" type="ORF">RclHR1_12120004</name>
</gene>
<dbReference type="Pfam" id="PF02221">
    <property type="entry name" value="E1_DerP2_DerF2"/>
    <property type="match status" value="1"/>
</dbReference>
<evidence type="ECO:0000256" key="1">
    <source>
        <dbReference type="ARBA" id="ARBA00002053"/>
    </source>
</evidence>
<proteinExistence type="inferred from homology"/>
<keyword evidence="5" id="KW-0813">Transport</keyword>
<dbReference type="GO" id="GO:0015918">
    <property type="term" value="P:sterol transport"/>
    <property type="evidence" value="ECO:0007669"/>
    <property type="project" value="InterPro"/>
</dbReference>
<feature type="domain" description="MD-2-related lipid-recognition" evidence="9">
    <location>
        <begin position="30"/>
        <end position="148"/>
    </location>
</feature>
<evidence type="ECO:0000313" key="10">
    <source>
        <dbReference type="EMBL" id="GBB85640.1"/>
    </source>
</evidence>
<feature type="signal peptide" evidence="8">
    <location>
        <begin position="1"/>
        <end position="20"/>
    </location>
</feature>
<dbReference type="SMART" id="SM00737">
    <property type="entry name" value="ML"/>
    <property type="match status" value="1"/>
</dbReference>
<evidence type="ECO:0000256" key="6">
    <source>
        <dbReference type="ARBA" id="ARBA00022729"/>
    </source>
</evidence>
<dbReference type="AlphaFoldDB" id="A0A2Z6Q6C4"/>
<accession>A0A2Z6Q6C4</accession>
<dbReference type="OrthoDB" id="2357745at2759"/>
<sequence length="149" mass="15293">MRQNFAYLFILLATISMINAIPLDKRATAFVACNNAANPSVLTVTINPDPPTAGASLTINASGTATNPITQGATINAVFIDANNNILGQASIQDFCSQAGISCPVQPGQTFTIPPIMITAPASLTNTALGVNVADTNSNPVACAVARFT</sequence>
<evidence type="ECO:0000259" key="9">
    <source>
        <dbReference type="SMART" id="SM00737"/>
    </source>
</evidence>
<dbReference type="Proteomes" id="UP000615446">
    <property type="component" value="Unassembled WGS sequence"/>
</dbReference>
<evidence type="ECO:0000313" key="11">
    <source>
        <dbReference type="EMBL" id="GES83273.1"/>
    </source>
</evidence>
<dbReference type="EMBL" id="BEXD01000239">
    <property type="protein sequence ID" value="GBB85640.1"/>
    <property type="molecule type" value="Genomic_DNA"/>
</dbReference>
<comment type="similarity">
    <text evidence="2">Belongs to the NPC2 family.</text>
</comment>
<evidence type="ECO:0000256" key="8">
    <source>
        <dbReference type="SAM" id="SignalP"/>
    </source>
</evidence>
<dbReference type="EMBL" id="BLAL01000068">
    <property type="protein sequence ID" value="GES83273.1"/>
    <property type="molecule type" value="Genomic_DNA"/>
</dbReference>
<evidence type="ECO:0000256" key="2">
    <source>
        <dbReference type="ARBA" id="ARBA00006370"/>
    </source>
</evidence>